<dbReference type="Gene3D" id="1.10.630.10">
    <property type="entry name" value="Cytochrome P450"/>
    <property type="match status" value="1"/>
</dbReference>
<dbReference type="InterPro" id="IPR009960">
    <property type="entry name" value="Fruit_body_lectin_fun"/>
</dbReference>
<comment type="caution">
    <text evidence="5">The sequence shown here is derived from an EMBL/GenBank/DDBJ whole genome shotgun (WGS) entry which is preliminary data.</text>
</comment>
<reference evidence="5" key="1">
    <citation type="journal article" date="2020" name="bioRxiv">
        <title>Genomic and phenotypic heterogeneity of clinical isolates of the human pathogens Aspergillus fumigatus, Aspergillus lentulus and Aspergillus fumigatiaffinis.</title>
        <authorList>
            <person name="dos Santos R.A.C."/>
            <person name="Steenwyk J.L."/>
            <person name="Rivero-Menendez O."/>
            <person name="Mead M.E."/>
            <person name="Silva L.P."/>
            <person name="Bastos R.W."/>
            <person name="Alastruey-Izquierdo A."/>
            <person name="Goldman G.H."/>
            <person name="Rokas A."/>
        </authorList>
    </citation>
    <scope>NUCLEOTIDE SEQUENCE</scope>
    <source>
        <strain evidence="5">CNM-CM8927</strain>
    </source>
</reference>
<dbReference type="GO" id="GO:0006729">
    <property type="term" value="P:tetrahydrobiopterin biosynthetic process"/>
    <property type="evidence" value="ECO:0007669"/>
    <property type="project" value="InterPro"/>
</dbReference>
<dbReference type="SUPFAM" id="SSF63724">
    <property type="entry name" value="Cytolysin/lectin"/>
    <property type="match status" value="1"/>
</dbReference>
<dbReference type="Proteomes" id="UP000649114">
    <property type="component" value="Unassembled WGS sequence"/>
</dbReference>
<dbReference type="InterPro" id="IPR001533">
    <property type="entry name" value="Pterin_deHydtase"/>
</dbReference>
<protein>
    <recommendedName>
        <fullName evidence="3">4a-hydroxytetrahydrobiopterin dehydratase</fullName>
        <ecNumber evidence="3">4.2.1.96</ecNumber>
    </recommendedName>
</protein>
<comment type="similarity">
    <text evidence="2">Belongs to the pterin-4-alpha-carbinolamine dehydratase family.</text>
</comment>
<dbReference type="Pfam" id="PF07367">
    <property type="entry name" value="FB_lectin"/>
    <property type="match status" value="1"/>
</dbReference>
<comment type="catalytic activity">
    <reaction evidence="1">
        <text>(4aS,6R)-4a-hydroxy-L-erythro-5,6,7,8-tetrahydrobiopterin = (6R)-L-erythro-6,7-dihydrobiopterin + H2O</text>
        <dbReference type="Rhea" id="RHEA:11920"/>
        <dbReference type="ChEBI" id="CHEBI:15377"/>
        <dbReference type="ChEBI" id="CHEBI:15642"/>
        <dbReference type="ChEBI" id="CHEBI:43120"/>
        <dbReference type="EC" id="4.2.1.96"/>
    </reaction>
</comment>
<dbReference type="GO" id="GO:0008124">
    <property type="term" value="F:4-alpha-hydroxytetrahydrobiopterin dehydratase activity"/>
    <property type="evidence" value="ECO:0007669"/>
    <property type="project" value="UniProtKB-EC"/>
</dbReference>
<evidence type="ECO:0000256" key="1">
    <source>
        <dbReference type="ARBA" id="ARBA00001554"/>
    </source>
</evidence>
<dbReference type="InterPro" id="IPR036396">
    <property type="entry name" value="Cyt_P450_sf"/>
</dbReference>
<gene>
    <name evidence="5" type="ORF">CNMCM8927_007999</name>
</gene>
<accession>A0AAN6BNH7</accession>
<dbReference type="GO" id="GO:0016705">
    <property type="term" value="F:oxidoreductase activity, acting on paired donors, with incorporation or reduction of molecular oxygen"/>
    <property type="evidence" value="ECO:0007669"/>
    <property type="project" value="InterPro"/>
</dbReference>
<dbReference type="GO" id="GO:0005506">
    <property type="term" value="F:iron ion binding"/>
    <property type="evidence" value="ECO:0007669"/>
    <property type="project" value="InterPro"/>
</dbReference>
<evidence type="ECO:0000256" key="2">
    <source>
        <dbReference type="ARBA" id="ARBA00006472"/>
    </source>
</evidence>
<dbReference type="EC" id="4.2.1.96" evidence="3"/>
<reference evidence="5" key="2">
    <citation type="submission" date="2020-04" db="EMBL/GenBank/DDBJ databases">
        <authorList>
            <person name="Santos R.A.C."/>
            <person name="Steenwyk J.L."/>
            <person name="Rivero-Menendez O."/>
            <person name="Mead M.E."/>
            <person name="Silva L.P."/>
            <person name="Bastos R.W."/>
            <person name="Alastruey-Izquierdo A."/>
            <person name="Goldman G.H."/>
            <person name="Rokas A."/>
        </authorList>
    </citation>
    <scope>NUCLEOTIDE SEQUENCE</scope>
    <source>
        <strain evidence="5">CNM-CM8927</strain>
    </source>
</reference>
<dbReference type="AlphaFoldDB" id="A0AAN6BNH7"/>
<dbReference type="GO" id="GO:0004497">
    <property type="term" value="F:monooxygenase activity"/>
    <property type="evidence" value="ECO:0007669"/>
    <property type="project" value="InterPro"/>
</dbReference>
<organism evidence="5 6">
    <name type="scientific">Aspergillus lentulus</name>
    <dbReference type="NCBI Taxonomy" id="293939"/>
    <lineage>
        <taxon>Eukaryota</taxon>
        <taxon>Fungi</taxon>
        <taxon>Dikarya</taxon>
        <taxon>Ascomycota</taxon>
        <taxon>Pezizomycotina</taxon>
        <taxon>Eurotiomycetes</taxon>
        <taxon>Eurotiomycetidae</taxon>
        <taxon>Eurotiales</taxon>
        <taxon>Aspergillaceae</taxon>
        <taxon>Aspergillus</taxon>
        <taxon>Aspergillus subgen. Fumigati</taxon>
    </lineage>
</organism>
<dbReference type="Gene3D" id="2.60.270.20">
    <property type="entry name" value="Cytolysin/lectin"/>
    <property type="match status" value="1"/>
</dbReference>
<dbReference type="GO" id="GO:0020037">
    <property type="term" value="F:heme binding"/>
    <property type="evidence" value="ECO:0007669"/>
    <property type="project" value="InterPro"/>
</dbReference>
<proteinExistence type="inferred from homology"/>
<evidence type="ECO:0000313" key="5">
    <source>
        <dbReference type="EMBL" id="KAF4203958.1"/>
    </source>
</evidence>
<dbReference type="EMBL" id="JAAAPU010000068">
    <property type="protein sequence ID" value="KAF4203958.1"/>
    <property type="molecule type" value="Genomic_DNA"/>
</dbReference>
<dbReference type="InterPro" id="IPR036428">
    <property type="entry name" value="PCD_sf"/>
</dbReference>
<dbReference type="SUPFAM" id="SSF55248">
    <property type="entry name" value="PCD-like"/>
    <property type="match status" value="1"/>
</dbReference>
<dbReference type="InterPro" id="IPR015926">
    <property type="entry name" value="Cytolysin/lectin"/>
</dbReference>
<dbReference type="Gene3D" id="3.30.1360.20">
    <property type="entry name" value="Transcriptional coactivator/pterin dehydratase"/>
    <property type="match status" value="1"/>
</dbReference>
<sequence>MDQLDGTHFADGFDEKDGLPRLRKLLDSKWNISSDGKGIEKKFHFKNHTNVLDFVHYIGVKCKRKNHHPEAIMTQWYNNILAIMSYTIRLRIENGTSDTLTVVEKTCWYYANGSTWTEKDGEHVLFMGGSGTSGMLRFKTSSGDFFTVVLGMHNYNPWSGLLVNLREDDTALKLHPEYYNGGKFSSLTPDAAYTPPTAHVPPKHFFSKKSITALSPVIKERLLKLNQDPSLFRDLHTFRPERWIEASGQPSRLTKYIVSFSGEQNVCGHTLAYIELFMTIPYVVRRSDMVVHDTTFEDIRIVSDHRLGLSKSTVSLGYLKGDEYVLGLLVTTTELACYSSTYQMSEKK</sequence>
<evidence type="ECO:0000256" key="3">
    <source>
        <dbReference type="ARBA" id="ARBA00013252"/>
    </source>
</evidence>
<name>A0AAN6BNH7_ASPLE</name>
<evidence type="ECO:0000256" key="4">
    <source>
        <dbReference type="ARBA" id="ARBA00023239"/>
    </source>
</evidence>
<dbReference type="Pfam" id="PF01329">
    <property type="entry name" value="Pterin_4a"/>
    <property type="match status" value="1"/>
</dbReference>
<keyword evidence="4" id="KW-0456">Lyase</keyword>
<dbReference type="SUPFAM" id="SSF48264">
    <property type="entry name" value="Cytochrome P450"/>
    <property type="match status" value="1"/>
</dbReference>
<evidence type="ECO:0000313" key="6">
    <source>
        <dbReference type="Proteomes" id="UP000649114"/>
    </source>
</evidence>